<comment type="similarity">
    <text evidence="1">Belongs to the peptidase S33 family.</text>
</comment>
<proteinExistence type="inferred from homology"/>
<dbReference type="Gene3D" id="3.40.50.1820">
    <property type="entry name" value="alpha/beta hydrolase"/>
    <property type="match status" value="1"/>
</dbReference>
<evidence type="ECO:0000256" key="1">
    <source>
        <dbReference type="ARBA" id="ARBA00010088"/>
    </source>
</evidence>
<gene>
    <name evidence="4" type="ORF">TrRE_jg5515</name>
</gene>
<reference evidence="4" key="1">
    <citation type="submission" date="2022-07" db="EMBL/GenBank/DDBJ databases">
        <title>Genome analysis of Parmales, a sister group of diatoms, reveals the evolutionary specialization of diatoms from phago-mixotrophs to photoautotrophs.</title>
        <authorList>
            <person name="Ban H."/>
            <person name="Sato S."/>
            <person name="Yoshikawa S."/>
            <person name="Kazumasa Y."/>
            <person name="Nakamura Y."/>
            <person name="Ichinomiya M."/>
            <person name="Saitoh K."/>
            <person name="Sato N."/>
            <person name="Blanc-Mathieu R."/>
            <person name="Endo H."/>
            <person name="Kuwata A."/>
            <person name="Ogata H."/>
        </authorList>
    </citation>
    <scope>NUCLEOTIDE SEQUENCE</scope>
</reference>
<evidence type="ECO:0000313" key="5">
    <source>
        <dbReference type="Proteomes" id="UP001165082"/>
    </source>
</evidence>
<comment type="caution">
    <text evidence="4">The sequence shown here is derived from an EMBL/GenBank/DDBJ whole genome shotgun (WGS) entry which is preliminary data.</text>
</comment>
<dbReference type="InterPro" id="IPR051601">
    <property type="entry name" value="Serine_prot/Carboxylest_S33"/>
</dbReference>
<feature type="domain" description="AB hydrolase-1" evidence="3">
    <location>
        <begin position="77"/>
        <end position="194"/>
    </location>
</feature>
<evidence type="ECO:0000313" key="4">
    <source>
        <dbReference type="EMBL" id="GMH47908.1"/>
    </source>
</evidence>
<dbReference type="OrthoDB" id="1898734at2759"/>
<sequence length="217" mass="23495">MKRSLVTSHTFTTPLDHDSLGDELCETITVHATVVDVLPSHVSSSEVLAFLSVHVPGKELAEAYSQMFHDPEKAKSIVYLQGGPGFPSPRPNLSLSFSGSSWATSAMKKGYTKFILMDQRGTGQSTPVTLQSLSLKFGPSLPTAEVSNYLTNFRAPSICKDADIIRRTLLSNSQPFDAILGQSFGGFCLASYLTDPSLLPPRSSFFTGGIPPMYAER</sequence>
<dbReference type="AlphaFoldDB" id="A0A9W7DRB8"/>
<evidence type="ECO:0000256" key="2">
    <source>
        <dbReference type="ARBA" id="ARBA00022801"/>
    </source>
</evidence>
<dbReference type="SUPFAM" id="SSF53474">
    <property type="entry name" value="alpha/beta-Hydrolases"/>
    <property type="match status" value="1"/>
</dbReference>
<dbReference type="PANTHER" id="PTHR43248:SF2">
    <property type="entry name" value="PROLYL AMINOPEPTIDASE"/>
    <property type="match status" value="1"/>
</dbReference>
<protein>
    <recommendedName>
        <fullName evidence="3">AB hydrolase-1 domain-containing protein</fullName>
    </recommendedName>
</protein>
<dbReference type="Pfam" id="PF00561">
    <property type="entry name" value="Abhydrolase_1"/>
    <property type="match status" value="1"/>
</dbReference>
<dbReference type="PANTHER" id="PTHR43248">
    <property type="entry name" value="2-SUCCINYL-6-HYDROXY-2,4-CYCLOHEXADIENE-1-CARBOXYLATE SYNTHASE"/>
    <property type="match status" value="1"/>
</dbReference>
<keyword evidence="5" id="KW-1185">Reference proteome</keyword>
<dbReference type="EMBL" id="BRXZ01001854">
    <property type="protein sequence ID" value="GMH47908.1"/>
    <property type="molecule type" value="Genomic_DNA"/>
</dbReference>
<dbReference type="GO" id="GO:0016787">
    <property type="term" value="F:hydrolase activity"/>
    <property type="evidence" value="ECO:0007669"/>
    <property type="project" value="UniProtKB-KW"/>
</dbReference>
<dbReference type="InterPro" id="IPR029058">
    <property type="entry name" value="AB_hydrolase_fold"/>
</dbReference>
<keyword evidence="2" id="KW-0378">Hydrolase</keyword>
<name>A0A9W7DRB8_9STRA</name>
<evidence type="ECO:0000259" key="3">
    <source>
        <dbReference type="Pfam" id="PF00561"/>
    </source>
</evidence>
<organism evidence="4 5">
    <name type="scientific">Triparma retinervis</name>
    <dbReference type="NCBI Taxonomy" id="2557542"/>
    <lineage>
        <taxon>Eukaryota</taxon>
        <taxon>Sar</taxon>
        <taxon>Stramenopiles</taxon>
        <taxon>Ochrophyta</taxon>
        <taxon>Bolidophyceae</taxon>
        <taxon>Parmales</taxon>
        <taxon>Triparmaceae</taxon>
        <taxon>Triparma</taxon>
    </lineage>
</organism>
<accession>A0A9W7DRB8</accession>
<dbReference type="Proteomes" id="UP001165082">
    <property type="component" value="Unassembled WGS sequence"/>
</dbReference>
<dbReference type="InterPro" id="IPR000073">
    <property type="entry name" value="AB_hydrolase_1"/>
</dbReference>